<comment type="caution">
    <text evidence="1">The sequence shown here is derived from an EMBL/GenBank/DDBJ whole genome shotgun (WGS) entry which is preliminary data.</text>
</comment>
<reference evidence="2" key="1">
    <citation type="journal article" date="2019" name="Int. J. Syst. Evol. Microbiol.">
        <title>The Global Catalogue of Microorganisms (GCM) 10K type strain sequencing project: providing services to taxonomists for standard genome sequencing and annotation.</title>
        <authorList>
            <consortium name="The Broad Institute Genomics Platform"/>
            <consortium name="The Broad Institute Genome Sequencing Center for Infectious Disease"/>
            <person name="Wu L."/>
            <person name="Ma J."/>
        </authorList>
    </citation>
    <scope>NUCLEOTIDE SEQUENCE [LARGE SCALE GENOMIC DNA]</scope>
    <source>
        <strain evidence="2">CGMCC 1.3240</strain>
    </source>
</reference>
<keyword evidence="2" id="KW-1185">Reference proteome</keyword>
<protein>
    <submittedName>
        <fullName evidence="1">DUF2690 domain-containing protein</fullName>
    </submittedName>
</protein>
<accession>A0ABW0VQK5</accession>
<evidence type="ECO:0000313" key="1">
    <source>
        <dbReference type="EMBL" id="MFC5647598.1"/>
    </source>
</evidence>
<sequence>MKKFLKKKVSKVISVGVLFTFVFGLIFAVSPTEKAFALSYDYSNPYSTGCAYKSPITYETKYIYKSGVKIGYVQLKGSAYCHTAWSYVKFYSAAPYNGYANVGTYRYNGTSSTSNARTFCNSSGGNGVVEKGQTSCYTAQLWDKDPYNSLAVVFVYSSTGSVIAQAQTGRH</sequence>
<dbReference type="EMBL" id="JBHSOW010000003">
    <property type="protein sequence ID" value="MFC5647598.1"/>
    <property type="molecule type" value="Genomic_DNA"/>
</dbReference>
<proteinExistence type="predicted"/>
<name>A0ABW0VQK5_9BACL</name>
<dbReference type="InterPro" id="IPR021224">
    <property type="entry name" value="DUF2690"/>
</dbReference>
<dbReference type="RefSeq" id="WP_379186043.1">
    <property type="nucleotide sequence ID" value="NZ_JBHSOW010000003.1"/>
</dbReference>
<organism evidence="1 2">
    <name type="scientific">Paenibacillus solisilvae</name>
    <dbReference type="NCBI Taxonomy" id="2486751"/>
    <lineage>
        <taxon>Bacteria</taxon>
        <taxon>Bacillati</taxon>
        <taxon>Bacillota</taxon>
        <taxon>Bacilli</taxon>
        <taxon>Bacillales</taxon>
        <taxon>Paenibacillaceae</taxon>
        <taxon>Paenibacillus</taxon>
    </lineage>
</organism>
<dbReference type="Proteomes" id="UP001596047">
    <property type="component" value="Unassembled WGS sequence"/>
</dbReference>
<evidence type="ECO:0000313" key="2">
    <source>
        <dbReference type="Proteomes" id="UP001596047"/>
    </source>
</evidence>
<dbReference type="Pfam" id="PF10901">
    <property type="entry name" value="DUF2690"/>
    <property type="match status" value="1"/>
</dbReference>
<gene>
    <name evidence="1" type="ORF">ACFPYJ_00345</name>
</gene>